<protein>
    <recommendedName>
        <fullName evidence="8">Biotin attachment protein</fullName>
    </recommendedName>
</protein>
<dbReference type="RefSeq" id="WP_344092694.1">
    <property type="nucleotide sequence ID" value="NZ_BAAAOG010000002.1"/>
</dbReference>
<evidence type="ECO:0008006" key="8">
    <source>
        <dbReference type="Google" id="ProtNLM"/>
    </source>
</evidence>
<sequence length="244" mass="25350">MTWINRLRLLGGLLVVLLIVGAATIILNQRESQVASTSASIKALSYSIGSDYAGIVVEQSVKQGDKVAQGDPIMTIQSPTLTQALSSTTIKVPTSSAYTVTKDGMLALLATEGGVISKIDASVGGFVGAGQPLATVDRGEGMFVTAQFRLQPYNFARVEKGARVEIILPDHSRVEGKVTDIRVSTVNGQADADLTIASSGLVMGAAGGLVASGTPVTAMLHLKQEGPLAGLKSAWLQFLEQIGV</sequence>
<evidence type="ECO:0000256" key="5">
    <source>
        <dbReference type="ARBA" id="ARBA00023136"/>
    </source>
</evidence>
<dbReference type="Gene3D" id="2.40.50.100">
    <property type="match status" value="1"/>
</dbReference>
<keyword evidence="7" id="KW-1185">Reference proteome</keyword>
<dbReference type="InterPro" id="IPR011053">
    <property type="entry name" value="Single_hybrid_motif"/>
</dbReference>
<evidence type="ECO:0000256" key="2">
    <source>
        <dbReference type="ARBA" id="ARBA00009477"/>
    </source>
</evidence>
<gene>
    <name evidence="6" type="ORF">GCM10009776_13680</name>
</gene>
<organism evidence="6 7">
    <name type="scientific">Microbacterium deminutum</name>
    <dbReference type="NCBI Taxonomy" id="344164"/>
    <lineage>
        <taxon>Bacteria</taxon>
        <taxon>Bacillati</taxon>
        <taxon>Actinomycetota</taxon>
        <taxon>Actinomycetes</taxon>
        <taxon>Micrococcales</taxon>
        <taxon>Microbacteriaceae</taxon>
        <taxon>Microbacterium</taxon>
    </lineage>
</organism>
<proteinExistence type="inferred from homology"/>
<dbReference type="EMBL" id="BAAAOG010000002">
    <property type="protein sequence ID" value="GAA1953073.1"/>
    <property type="molecule type" value="Genomic_DNA"/>
</dbReference>
<dbReference type="InterPro" id="IPR050739">
    <property type="entry name" value="MFP"/>
</dbReference>
<dbReference type="SUPFAM" id="SSF51230">
    <property type="entry name" value="Single hybrid motif"/>
    <property type="match status" value="1"/>
</dbReference>
<evidence type="ECO:0000313" key="6">
    <source>
        <dbReference type="EMBL" id="GAA1953073.1"/>
    </source>
</evidence>
<comment type="similarity">
    <text evidence="2">Belongs to the membrane fusion protein (MFP) (TC 8.A.1) family.</text>
</comment>
<evidence type="ECO:0000313" key="7">
    <source>
        <dbReference type="Proteomes" id="UP001499933"/>
    </source>
</evidence>
<keyword evidence="5" id="KW-0472">Membrane</keyword>
<accession>A0ABN2QKB1</accession>
<name>A0ABN2QKB1_9MICO</name>
<keyword evidence="3" id="KW-0812">Transmembrane</keyword>
<comment type="subcellular location">
    <subcellularLocation>
        <location evidence="1">Membrane</location>
        <topology evidence="1">Single-pass membrane protein</topology>
    </subcellularLocation>
</comment>
<evidence type="ECO:0000256" key="3">
    <source>
        <dbReference type="ARBA" id="ARBA00022692"/>
    </source>
</evidence>
<dbReference type="PANTHER" id="PTHR30386:SF26">
    <property type="entry name" value="TRANSPORT PROTEIN COMB"/>
    <property type="match status" value="1"/>
</dbReference>
<evidence type="ECO:0000256" key="4">
    <source>
        <dbReference type="ARBA" id="ARBA00022989"/>
    </source>
</evidence>
<comment type="caution">
    <text evidence="6">The sequence shown here is derived from an EMBL/GenBank/DDBJ whole genome shotgun (WGS) entry which is preliminary data.</text>
</comment>
<reference evidence="6 7" key="1">
    <citation type="journal article" date="2019" name="Int. J. Syst. Evol. Microbiol.">
        <title>The Global Catalogue of Microorganisms (GCM) 10K type strain sequencing project: providing services to taxonomists for standard genome sequencing and annotation.</title>
        <authorList>
            <consortium name="The Broad Institute Genomics Platform"/>
            <consortium name="The Broad Institute Genome Sequencing Center for Infectious Disease"/>
            <person name="Wu L."/>
            <person name="Ma J."/>
        </authorList>
    </citation>
    <scope>NUCLEOTIDE SEQUENCE [LARGE SCALE GENOMIC DNA]</scope>
    <source>
        <strain evidence="6 7">JCM 14901</strain>
    </source>
</reference>
<dbReference type="PANTHER" id="PTHR30386">
    <property type="entry name" value="MEMBRANE FUSION SUBUNIT OF EMRAB-TOLC MULTIDRUG EFFLUX PUMP"/>
    <property type="match status" value="1"/>
</dbReference>
<dbReference type="Proteomes" id="UP001499933">
    <property type="component" value="Unassembled WGS sequence"/>
</dbReference>
<evidence type="ECO:0000256" key="1">
    <source>
        <dbReference type="ARBA" id="ARBA00004167"/>
    </source>
</evidence>
<keyword evidence="4" id="KW-1133">Transmembrane helix</keyword>